<comment type="caution">
    <text evidence="3">The sequence shown here is derived from an EMBL/GenBank/DDBJ whole genome shotgun (WGS) entry which is preliminary data.</text>
</comment>
<evidence type="ECO:0000256" key="1">
    <source>
        <dbReference type="ARBA" id="ARBA00023002"/>
    </source>
</evidence>
<dbReference type="RefSeq" id="WP_161157465.1">
    <property type="nucleotide sequence ID" value="NZ_WEKT01000042.1"/>
</dbReference>
<dbReference type="SUPFAM" id="SSF51905">
    <property type="entry name" value="FAD/NAD(P)-binding domain"/>
    <property type="match status" value="1"/>
</dbReference>
<feature type="domain" description="FAD dependent oxidoreductase" evidence="2">
    <location>
        <begin position="16"/>
        <end position="363"/>
    </location>
</feature>
<dbReference type="EMBL" id="WEKT01000042">
    <property type="protein sequence ID" value="MZI94985.1"/>
    <property type="molecule type" value="Genomic_DNA"/>
</dbReference>
<gene>
    <name evidence="3" type="ORF">F9817_17545</name>
</gene>
<protein>
    <submittedName>
        <fullName evidence="3">FAD-dependent oxidoreductase</fullName>
    </submittedName>
</protein>
<dbReference type="Gene3D" id="3.30.9.10">
    <property type="entry name" value="D-Amino Acid Oxidase, subunit A, domain 2"/>
    <property type="match status" value="1"/>
</dbReference>
<dbReference type="PANTHER" id="PTHR42720:SF1">
    <property type="entry name" value="GLYCEROL 3-PHOSPHATE OXIDASE"/>
    <property type="match status" value="1"/>
</dbReference>
<dbReference type="InterPro" id="IPR006076">
    <property type="entry name" value="FAD-dep_OxRdtase"/>
</dbReference>
<dbReference type="SUPFAM" id="SSF54373">
    <property type="entry name" value="FAD-linked reductases, C-terminal domain"/>
    <property type="match status" value="1"/>
</dbReference>
<dbReference type="InterPro" id="IPR041854">
    <property type="entry name" value="BFD-like_2Fe2S-bd_dom_sf"/>
</dbReference>
<dbReference type="InterPro" id="IPR052745">
    <property type="entry name" value="G3P_Oxidase/Oxidoreductase"/>
</dbReference>
<dbReference type="AlphaFoldDB" id="A0A7X4LND6"/>
<keyword evidence="1" id="KW-0560">Oxidoreductase</keyword>
<dbReference type="Gene3D" id="1.10.10.1100">
    <property type="entry name" value="BFD-like [2Fe-2S]-binding domain"/>
    <property type="match status" value="1"/>
</dbReference>
<dbReference type="GO" id="GO:0016491">
    <property type="term" value="F:oxidoreductase activity"/>
    <property type="evidence" value="ECO:0007669"/>
    <property type="project" value="UniProtKB-KW"/>
</dbReference>
<dbReference type="PANTHER" id="PTHR42720">
    <property type="entry name" value="GLYCEROL-3-PHOSPHATE DEHYDROGENASE"/>
    <property type="match status" value="1"/>
</dbReference>
<name>A0A7X4LND6_9VIBR</name>
<evidence type="ECO:0000259" key="2">
    <source>
        <dbReference type="Pfam" id="PF01266"/>
    </source>
</evidence>
<evidence type="ECO:0000313" key="3">
    <source>
        <dbReference type="EMBL" id="MZI94985.1"/>
    </source>
</evidence>
<dbReference type="Gene3D" id="3.50.50.60">
    <property type="entry name" value="FAD/NAD(P)-binding domain"/>
    <property type="match status" value="1"/>
</dbReference>
<accession>A0A7X4LND6</accession>
<proteinExistence type="predicted"/>
<evidence type="ECO:0000313" key="4">
    <source>
        <dbReference type="Proteomes" id="UP000462621"/>
    </source>
</evidence>
<dbReference type="Proteomes" id="UP000462621">
    <property type="component" value="Unassembled WGS sequence"/>
</dbReference>
<dbReference type="Pfam" id="PF01266">
    <property type="entry name" value="DAO"/>
    <property type="match status" value="1"/>
</dbReference>
<sequence>MEQTEVTRSIKQQTFDVAIIGGGLVGCAMARRFTLEGARVLLLERGSDILSGASKGNSAILHTGFDAPPESIELQCVQNGYQEYMAIRESMNLPVLKTGAHVVAWTENDLAQFPKILAKAHQNGITNAVEIGQSELLSREPGLAKHAKGAIWVPDEFLIDPWSAPLAYLQQAVDNGANLLLNCEVKDGEFDGQTWQLNTSKGQLKATSVVNCAGLRGDWLEKNLLGDSDFEIRPRKGQFVVFDKAAHHLIDSIILPVPNEITKGIVLTRTIFGNLLVGPTAEEQTDRDHAALDTKTLETLRQAAIEHIPALANIPVTATYAGLRPGSDEKEYRIHEHWDKHYITVGGIRSTGLTAALGIAQYIYQKYRTYFSHQPIAEPSTPHMPILAEHLKRDWQTPGYEEMVCHCELVTKREIEATFNTSVPPGDFGGLRRRTRACMGRCQGFYCSSRVAELAGDKLRIPLTVEEHNHD</sequence>
<reference evidence="3 4" key="1">
    <citation type="submission" date="2019-10" db="EMBL/GenBank/DDBJ databases">
        <title>Vibrio sp. nov. isolated from a shrimp pond.</title>
        <authorList>
            <person name="Gomez-Gil B."/>
            <person name="Enciso-Ibarra J."/>
            <person name="Enciso-Ibarra K."/>
            <person name="Bolan-Mejia C."/>
        </authorList>
    </citation>
    <scope>NUCLEOTIDE SEQUENCE [LARGE SCALE GENOMIC DNA]</scope>
    <source>
        <strain evidence="3 4">CAIM 722</strain>
    </source>
</reference>
<keyword evidence="4" id="KW-1185">Reference proteome</keyword>
<organism evidence="3 4">
    <name type="scientific">Vibrio eleionomae</name>
    <dbReference type="NCBI Taxonomy" id="2653505"/>
    <lineage>
        <taxon>Bacteria</taxon>
        <taxon>Pseudomonadati</taxon>
        <taxon>Pseudomonadota</taxon>
        <taxon>Gammaproteobacteria</taxon>
        <taxon>Vibrionales</taxon>
        <taxon>Vibrionaceae</taxon>
        <taxon>Vibrio</taxon>
    </lineage>
</organism>
<dbReference type="InterPro" id="IPR036188">
    <property type="entry name" value="FAD/NAD-bd_sf"/>
</dbReference>
<dbReference type="CDD" id="cd19946">
    <property type="entry name" value="GlpA-like_Fer2_BFD-like"/>
    <property type="match status" value="1"/>
</dbReference>